<keyword evidence="3" id="KW-1185">Reference proteome</keyword>
<accession>A0A6G6Y8U4</accession>
<dbReference type="EMBL" id="CP049109">
    <property type="protein sequence ID" value="QIG81362.1"/>
    <property type="molecule type" value="Genomic_DNA"/>
</dbReference>
<feature type="transmembrane region" description="Helical" evidence="1">
    <location>
        <begin position="6"/>
        <end position="23"/>
    </location>
</feature>
<evidence type="ECO:0000313" key="2">
    <source>
        <dbReference type="EMBL" id="QIG81362.1"/>
    </source>
</evidence>
<dbReference type="RefSeq" id="WP_165328288.1">
    <property type="nucleotide sequence ID" value="NZ_CP049109.1"/>
</dbReference>
<organism evidence="2 3">
    <name type="scientific">Stakelama tenebrarum</name>
    <dbReference type="NCBI Taxonomy" id="2711215"/>
    <lineage>
        <taxon>Bacteria</taxon>
        <taxon>Pseudomonadati</taxon>
        <taxon>Pseudomonadota</taxon>
        <taxon>Alphaproteobacteria</taxon>
        <taxon>Sphingomonadales</taxon>
        <taxon>Sphingomonadaceae</taxon>
        <taxon>Stakelama</taxon>
    </lineage>
</organism>
<keyword evidence="1" id="KW-1133">Transmembrane helix</keyword>
<dbReference type="KEGG" id="spzr:G5C33_17270"/>
<gene>
    <name evidence="2" type="ORF">G5C33_17270</name>
</gene>
<evidence type="ECO:0000256" key="1">
    <source>
        <dbReference type="SAM" id="Phobius"/>
    </source>
</evidence>
<feature type="transmembrane region" description="Helical" evidence="1">
    <location>
        <begin position="30"/>
        <end position="48"/>
    </location>
</feature>
<protein>
    <submittedName>
        <fullName evidence="2">Uncharacterized protein</fullName>
    </submittedName>
</protein>
<proteinExistence type="predicted"/>
<sequence length="66" mass="6723">MALTAAGLISGAAILIAATFIYAKYKSNAAIVLFLAGGLVISVALSWGGNTFALERQQASRTASGY</sequence>
<dbReference type="AlphaFoldDB" id="A0A6G6Y8U4"/>
<reference evidence="2 3" key="1">
    <citation type="submission" date="2020-02" db="EMBL/GenBank/DDBJ databases">
        <authorList>
            <person name="Zheng R.K."/>
            <person name="Sun C.M."/>
        </authorList>
    </citation>
    <scope>NUCLEOTIDE SEQUENCE [LARGE SCALE GENOMIC DNA]</scope>
    <source>
        <strain evidence="3">zrk23</strain>
    </source>
</reference>
<evidence type="ECO:0000313" key="3">
    <source>
        <dbReference type="Proteomes" id="UP000501568"/>
    </source>
</evidence>
<dbReference type="Proteomes" id="UP000501568">
    <property type="component" value="Chromosome"/>
</dbReference>
<keyword evidence="1" id="KW-0812">Transmembrane</keyword>
<keyword evidence="1" id="KW-0472">Membrane</keyword>
<name>A0A6G6Y8U4_9SPHN</name>